<dbReference type="SUPFAM" id="SSF48264">
    <property type="entry name" value="Cytochrome P450"/>
    <property type="match status" value="1"/>
</dbReference>
<dbReference type="AlphaFoldDB" id="A0A8H7ZES7"/>
<dbReference type="InterPro" id="IPR002402">
    <property type="entry name" value="Cyt_P450_E_grp-II"/>
</dbReference>
<dbReference type="Proteomes" id="UP000669133">
    <property type="component" value="Unassembled WGS sequence"/>
</dbReference>
<comment type="cofactor">
    <cofactor evidence="1 8">
        <name>heme</name>
        <dbReference type="ChEBI" id="CHEBI:30413"/>
    </cofactor>
</comment>
<evidence type="ECO:0000256" key="7">
    <source>
        <dbReference type="ARBA" id="ARBA00023033"/>
    </source>
</evidence>
<evidence type="ECO:0000256" key="3">
    <source>
        <dbReference type="ARBA" id="ARBA00022617"/>
    </source>
</evidence>
<sequence length="520" mass="59733">MIDSAIATYWYITIPTIFLLYHVISYINEQYLMRKLKAKPFTNSVNDGTFGVREGFEALKHKKAGTSIDHYRQQYNLLPHPNVPTFKGYVFGTPIVFTKDPENIKAILATQFNDFSLGIRHAHFDPLLGDGIFTLDHQGWKDSRAMLRPQFARDQIAHVKALEPHFQFLLRHIAKNKGQFFDIQELFFRFTVDSATEFLFGSSVSSLQDESIGCDTTDLNFAGRLEFPEAFNKSQLYLSTRALLQKMYWIYNPKEFKRCNAVVHQFSDYYINKVLSCTPEEIEKQSGYVFLYELVKQTRDPKVLRDQALNILVAGRDTTAGLLSFTVFELARNPDIYAKLREEILDKFGTSDLEEITFENLKKCEYLKAILNEALRMYPSVPRNFRVSTRNTTLPRGGGVDGTSPVFVPKGRTVIYNIAATQMDPVYYGKDSDVFRPERWFEESTKKLGWAYLPFNGGPRICLGQQFTLTEASYVVARLAQTVAKLELQDGYTYPPKKMSHLTMSMLNGVYVKMEKDTHA</sequence>
<proteinExistence type="inferred from homology"/>
<dbReference type="GO" id="GO:0016712">
    <property type="term" value="F:oxidoreductase activity, acting on paired donors, with incorporation or reduction of molecular oxygen, reduced flavin or flavoprotein as one donor, and incorporation of one atom of oxygen"/>
    <property type="evidence" value="ECO:0007669"/>
    <property type="project" value="InterPro"/>
</dbReference>
<evidence type="ECO:0008006" key="13">
    <source>
        <dbReference type="Google" id="ProtNLM"/>
    </source>
</evidence>
<keyword evidence="10" id="KW-0812">Transmembrane</keyword>
<keyword evidence="3 8" id="KW-0349">Heme</keyword>
<dbReference type="PROSITE" id="PS00086">
    <property type="entry name" value="CYTOCHROME_P450"/>
    <property type="match status" value="1"/>
</dbReference>
<dbReference type="GO" id="GO:0005506">
    <property type="term" value="F:iron ion binding"/>
    <property type="evidence" value="ECO:0007669"/>
    <property type="project" value="InterPro"/>
</dbReference>
<accession>A0A8H7ZES7</accession>
<evidence type="ECO:0000256" key="9">
    <source>
        <dbReference type="RuleBase" id="RU000461"/>
    </source>
</evidence>
<comment type="similarity">
    <text evidence="2 9">Belongs to the cytochrome P450 family.</text>
</comment>
<dbReference type="GeneID" id="93651018"/>
<dbReference type="Gene3D" id="1.10.630.10">
    <property type="entry name" value="Cytochrome P450"/>
    <property type="match status" value="1"/>
</dbReference>
<dbReference type="InterPro" id="IPR001128">
    <property type="entry name" value="Cyt_P450"/>
</dbReference>
<keyword evidence="10" id="KW-1133">Transmembrane helix</keyword>
<dbReference type="PANTHER" id="PTHR24287:SF1">
    <property type="entry name" value="P450, PUTATIVE (EUROFUNG)-RELATED"/>
    <property type="match status" value="1"/>
</dbReference>
<dbReference type="InterPro" id="IPR017972">
    <property type="entry name" value="Cyt_P450_CS"/>
</dbReference>
<reference evidence="11 12" key="1">
    <citation type="submission" date="2020-12" db="EMBL/GenBank/DDBJ databases">
        <title>Effect of drift, selection, and recombination on the evolution of hybrid genomes in Candida yeast pathogens.</title>
        <authorList>
            <person name="Mixao V."/>
            <person name="Ksiezopolska E."/>
            <person name="Saus E."/>
            <person name="Boekhout T."/>
            <person name="Gacser A."/>
            <person name="Gabaldon T."/>
        </authorList>
    </citation>
    <scope>NUCLEOTIDE SEQUENCE [LARGE SCALE GENOMIC DNA]</scope>
    <source>
        <strain evidence="11 12">BP57</strain>
    </source>
</reference>
<keyword evidence="10" id="KW-0472">Membrane</keyword>
<protein>
    <recommendedName>
        <fullName evidence="13">Cytochrome P450</fullName>
    </recommendedName>
</protein>
<organism evidence="11 12">
    <name type="scientific">Candida metapsilosis</name>
    <dbReference type="NCBI Taxonomy" id="273372"/>
    <lineage>
        <taxon>Eukaryota</taxon>
        <taxon>Fungi</taxon>
        <taxon>Dikarya</taxon>
        <taxon>Ascomycota</taxon>
        <taxon>Saccharomycotina</taxon>
        <taxon>Pichiomycetes</taxon>
        <taxon>Debaryomycetaceae</taxon>
        <taxon>Candida/Lodderomyces clade</taxon>
        <taxon>Candida</taxon>
    </lineage>
</organism>
<keyword evidence="7 9" id="KW-0503">Monooxygenase</keyword>
<evidence type="ECO:0000313" key="11">
    <source>
        <dbReference type="EMBL" id="KAG5420508.1"/>
    </source>
</evidence>
<keyword evidence="6 8" id="KW-0408">Iron</keyword>
<dbReference type="PANTHER" id="PTHR24287">
    <property type="entry name" value="P450, PUTATIVE (EUROFUNG)-RELATED"/>
    <property type="match status" value="1"/>
</dbReference>
<evidence type="ECO:0000256" key="2">
    <source>
        <dbReference type="ARBA" id="ARBA00010617"/>
    </source>
</evidence>
<dbReference type="OrthoDB" id="1470350at2759"/>
<keyword evidence="12" id="KW-1185">Reference proteome</keyword>
<evidence type="ECO:0000313" key="12">
    <source>
        <dbReference type="Proteomes" id="UP000669133"/>
    </source>
</evidence>
<keyword evidence="5 9" id="KW-0560">Oxidoreductase</keyword>
<keyword evidence="4 8" id="KW-0479">Metal-binding</keyword>
<dbReference type="PRINTS" id="PR00464">
    <property type="entry name" value="EP450II"/>
</dbReference>
<name>A0A8H7ZES7_9ASCO</name>
<evidence type="ECO:0000256" key="1">
    <source>
        <dbReference type="ARBA" id="ARBA00001971"/>
    </source>
</evidence>
<evidence type="ECO:0000256" key="4">
    <source>
        <dbReference type="ARBA" id="ARBA00022723"/>
    </source>
</evidence>
<comment type="caution">
    <text evidence="11">The sequence shown here is derived from an EMBL/GenBank/DDBJ whole genome shotgun (WGS) entry which is preliminary data.</text>
</comment>
<dbReference type="PRINTS" id="PR01239">
    <property type="entry name" value="EP450IICYP52"/>
</dbReference>
<dbReference type="InterPro" id="IPR002974">
    <property type="entry name" value="Cyt_P450_E_CYP52_ascomycetes"/>
</dbReference>
<dbReference type="CDD" id="cd11063">
    <property type="entry name" value="CYP52"/>
    <property type="match status" value="1"/>
</dbReference>
<feature type="binding site" description="axial binding residue" evidence="8">
    <location>
        <position position="462"/>
    </location>
    <ligand>
        <name>heme</name>
        <dbReference type="ChEBI" id="CHEBI:30413"/>
    </ligand>
    <ligandPart>
        <name>Fe</name>
        <dbReference type="ChEBI" id="CHEBI:18248"/>
    </ligandPart>
</feature>
<feature type="transmembrane region" description="Helical" evidence="10">
    <location>
        <begin position="6"/>
        <end position="27"/>
    </location>
</feature>
<dbReference type="InterPro" id="IPR036396">
    <property type="entry name" value="Cyt_P450_sf"/>
</dbReference>
<evidence type="ECO:0000256" key="5">
    <source>
        <dbReference type="ARBA" id="ARBA00023002"/>
    </source>
</evidence>
<dbReference type="InterPro" id="IPR047146">
    <property type="entry name" value="Cyt_P450_E_CYP52_fungi"/>
</dbReference>
<evidence type="ECO:0000256" key="10">
    <source>
        <dbReference type="SAM" id="Phobius"/>
    </source>
</evidence>
<dbReference type="Pfam" id="PF00067">
    <property type="entry name" value="p450"/>
    <property type="match status" value="1"/>
</dbReference>
<dbReference type="GO" id="GO:0020037">
    <property type="term" value="F:heme binding"/>
    <property type="evidence" value="ECO:0007669"/>
    <property type="project" value="InterPro"/>
</dbReference>
<dbReference type="PRINTS" id="PR00385">
    <property type="entry name" value="P450"/>
</dbReference>
<dbReference type="RefSeq" id="XP_067549624.1">
    <property type="nucleotide sequence ID" value="XM_067691238.1"/>
</dbReference>
<evidence type="ECO:0000256" key="8">
    <source>
        <dbReference type="PIRSR" id="PIRSR602402-1"/>
    </source>
</evidence>
<gene>
    <name evidence="11" type="ORF">I9W82_002389</name>
</gene>
<evidence type="ECO:0000256" key="6">
    <source>
        <dbReference type="ARBA" id="ARBA00023004"/>
    </source>
</evidence>
<dbReference type="EMBL" id="JAEOAQ010000002">
    <property type="protein sequence ID" value="KAG5420508.1"/>
    <property type="molecule type" value="Genomic_DNA"/>
</dbReference>